<gene>
    <name evidence="2" type="ORF">KE626_26945</name>
</gene>
<protein>
    <submittedName>
        <fullName evidence="2">DUF2961 domain-containing protein</fullName>
    </submittedName>
</protein>
<accession>A0ABS5J6Z9</accession>
<dbReference type="EMBL" id="JAGTXB010000018">
    <property type="protein sequence ID" value="MBS0030993.1"/>
    <property type="molecule type" value="Genomic_DNA"/>
</dbReference>
<keyword evidence="1" id="KW-0732">Signal</keyword>
<evidence type="ECO:0000256" key="1">
    <source>
        <dbReference type="SAM" id="SignalP"/>
    </source>
</evidence>
<reference evidence="2 3" key="1">
    <citation type="submission" date="2021-04" db="EMBL/GenBank/DDBJ databases">
        <title>Chitinophaga sp. nov., isolated from the rhizosphere soil.</title>
        <authorList>
            <person name="He S."/>
        </authorList>
    </citation>
    <scope>NUCLEOTIDE SEQUENCE [LARGE SCALE GENOMIC DNA]</scope>
    <source>
        <strain evidence="2 3">2R12</strain>
    </source>
</reference>
<dbReference type="Pfam" id="PF11175">
    <property type="entry name" value="DUF2961"/>
    <property type="match status" value="1"/>
</dbReference>
<name>A0ABS5J6Z9_9BACT</name>
<keyword evidence="3" id="KW-1185">Reference proteome</keyword>
<evidence type="ECO:0000313" key="3">
    <source>
        <dbReference type="Proteomes" id="UP000676386"/>
    </source>
</evidence>
<dbReference type="Gene3D" id="2.60.120.1390">
    <property type="match status" value="1"/>
</dbReference>
<sequence length="388" mass="44114">MTSMKYLIISITFLLSATNLLSAQDLGSLTQIRSHVKSRRISSYDKAGGPNDNLQHIENGGKRTLVDIRGAGVIRHIWITMWPAPDKLSRNDVIIRMYWDGKPEASVVSPIGPFFGQGWNESYSFTSLPLAAAPMDGTSLVSYFAMPFSNGARIEIENQSGAEIQPFYFCVDYEEMDKLPANTGRFHAWYNKQLMGSQDSIENEHWVFGPEGNNLDGKNNYVIADVKGEGHFVGVNYYVQSPTPLWYGEGDDMIFIDGEEKPLNGTGTEDYFNTAWGPKVLYTHPYFGYARVNNDIGTLGRTHLYRFHITDPVYFSRSLKFTIEHGHNNEMTLDLASVAYWYEREATAVPPIPDAAGRKPMPPIDSYDIHRWRNEWRKSRGKDPKLWR</sequence>
<dbReference type="Proteomes" id="UP000676386">
    <property type="component" value="Unassembled WGS sequence"/>
</dbReference>
<feature type="chain" id="PRO_5045049491" evidence="1">
    <location>
        <begin position="23"/>
        <end position="388"/>
    </location>
</feature>
<comment type="caution">
    <text evidence="2">The sequence shown here is derived from an EMBL/GenBank/DDBJ whole genome shotgun (WGS) entry which is preliminary data.</text>
</comment>
<dbReference type="InterPro" id="IPR021345">
    <property type="entry name" value="DUF2961"/>
</dbReference>
<proteinExistence type="predicted"/>
<organism evidence="2 3">
    <name type="scientific">Chitinophaga hostae</name>
    <dbReference type="NCBI Taxonomy" id="2831022"/>
    <lineage>
        <taxon>Bacteria</taxon>
        <taxon>Pseudomonadati</taxon>
        <taxon>Bacteroidota</taxon>
        <taxon>Chitinophagia</taxon>
        <taxon>Chitinophagales</taxon>
        <taxon>Chitinophagaceae</taxon>
        <taxon>Chitinophaga</taxon>
    </lineage>
</organism>
<feature type="signal peptide" evidence="1">
    <location>
        <begin position="1"/>
        <end position="22"/>
    </location>
</feature>
<evidence type="ECO:0000313" key="2">
    <source>
        <dbReference type="EMBL" id="MBS0030993.1"/>
    </source>
</evidence>